<dbReference type="Gene3D" id="3.40.50.80">
    <property type="entry name" value="Nucleotide-binding domain of ferredoxin-NADP reductase (FNR) module"/>
    <property type="match status" value="1"/>
</dbReference>
<accession>A0A9X1WFK6</accession>
<evidence type="ECO:0000256" key="1">
    <source>
        <dbReference type="ARBA" id="ARBA00001974"/>
    </source>
</evidence>
<name>A0A9X1WFK6_9CORY</name>
<sequence>MTDERGRATTDVAALDALGPAVRSARTRIDGITARARDHLRTLTSPLAPDHSPATATGAAVPPAPVPPEMLRRAILHAADGIVAGQTAFTADHTADLADIGRDMRKYGVTLAHYEAAAEAAGRAVCEEFGVPYPGVGLTYRRAAELGIPDGLTELLHVVDDAVRIVALGAVEDDEAGIPACLSATVLDVAHRTTRTTVVRLQASSPETGWAGQALEVRTPAMPDVWHQYASALPPNPAGYLEFHCPAAAGEPEVGETWVIANPTGGLGVPTGADSPATVVMIAVNTGLAALRALVLDLSSLDDPPPVHLFWGADTSRDLHSLGDLRGLEAGFPWLTVTPVVVDEDHVTAAEAALDAALGRTPGDGRRDGAFVLVSGDDPDTVRRQVRILTDVGVDPEQIIAEP</sequence>
<dbReference type="EMBL" id="JALIEA010000006">
    <property type="protein sequence ID" value="MCJ7857243.1"/>
    <property type="molecule type" value="Genomic_DNA"/>
</dbReference>
<keyword evidence="4" id="KW-1185">Reference proteome</keyword>
<dbReference type="SUPFAM" id="SSF63380">
    <property type="entry name" value="Riboflavin synthase domain-like"/>
    <property type="match status" value="1"/>
</dbReference>
<dbReference type="AlphaFoldDB" id="A0A9X1WFK6"/>
<proteinExistence type="predicted"/>
<reference evidence="3" key="1">
    <citation type="submission" date="2022-04" db="EMBL/GenBank/DDBJ databases">
        <title>Corynebacterium kalidii LD5P10.</title>
        <authorList>
            <person name="Sun J.Q."/>
        </authorList>
    </citation>
    <scope>NUCLEOTIDE SEQUENCE</scope>
    <source>
        <strain evidence="3">LD5P10</strain>
    </source>
</reference>
<organism evidence="3 4">
    <name type="scientific">Corynebacterium kalidii</name>
    <dbReference type="NCBI Taxonomy" id="2931982"/>
    <lineage>
        <taxon>Bacteria</taxon>
        <taxon>Bacillati</taxon>
        <taxon>Actinomycetota</taxon>
        <taxon>Actinomycetes</taxon>
        <taxon>Mycobacteriales</taxon>
        <taxon>Corynebacteriaceae</taxon>
        <taxon>Corynebacterium</taxon>
    </lineage>
</organism>
<gene>
    <name evidence="3" type="ORF">MUN33_00705</name>
</gene>
<dbReference type="RefSeq" id="WP_244802991.1">
    <property type="nucleotide sequence ID" value="NZ_JALIEA010000006.1"/>
</dbReference>
<evidence type="ECO:0000313" key="3">
    <source>
        <dbReference type="EMBL" id="MCJ7857243.1"/>
    </source>
</evidence>
<dbReference type="Proteomes" id="UP001139207">
    <property type="component" value="Unassembled WGS sequence"/>
</dbReference>
<comment type="cofactor">
    <cofactor evidence="1">
        <name>FAD</name>
        <dbReference type="ChEBI" id="CHEBI:57692"/>
    </cofactor>
</comment>
<comment type="caution">
    <text evidence="3">The sequence shown here is derived from an EMBL/GenBank/DDBJ whole genome shotgun (WGS) entry which is preliminary data.</text>
</comment>
<feature type="region of interest" description="Disordered" evidence="2">
    <location>
        <begin position="44"/>
        <end position="64"/>
    </location>
</feature>
<protein>
    <recommendedName>
        <fullName evidence="5">Flavohemoprotein</fullName>
    </recommendedName>
</protein>
<dbReference type="PANTHER" id="PTHR47354">
    <property type="entry name" value="NADH OXIDOREDUCTASE HCR"/>
    <property type="match status" value="1"/>
</dbReference>
<dbReference type="InterPro" id="IPR039261">
    <property type="entry name" value="FNR_nucleotide-bd"/>
</dbReference>
<evidence type="ECO:0000256" key="2">
    <source>
        <dbReference type="SAM" id="MobiDB-lite"/>
    </source>
</evidence>
<dbReference type="PANTHER" id="PTHR47354:SF5">
    <property type="entry name" value="PROTEIN RFBI"/>
    <property type="match status" value="1"/>
</dbReference>
<evidence type="ECO:0008006" key="5">
    <source>
        <dbReference type="Google" id="ProtNLM"/>
    </source>
</evidence>
<dbReference type="InterPro" id="IPR017938">
    <property type="entry name" value="Riboflavin_synthase-like_b-brl"/>
</dbReference>
<dbReference type="SUPFAM" id="SSF52343">
    <property type="entry name" value="Ferredoxin reductase-like, C-terminal NADP-linked domain"/>
    <property type="match status" value="1"/>
</dbReference>
<dbReference type="InterPro" id="IPR050415">
    <property type="entry name" value="MRET"/>
</dbReference>
<dbReference type="GO" id="GO:0016491">
    <property type="term" value="F:oxidoreductase activity"/>
    <property type="evidence" value="ECO:0007669"/>
    <property type="project" value="TreeGrafter"/>
</dbReference>
<evidence type="ECO:0000313" key="4">
    <source>
        <dbReference type="Proteomes" id="UP001139207"/>
    </source>
</evidence>